<keyword evidence="3" id="KW-1185">Reference proteome</keyword>
<dbReference type="Pfam" id="PF00149">
    <property type="entry name" value="Metallophos"/>
    <property type="match status" value="1"/>
</dbReference>
<dbReference type="OrthoDB" id="9808081at2"/>
<comment type="caution">
    <text evidence="2">The sequence shown here is derived from an EMBL/GenBank/DDBJ whole genome shotgun (WGS) entry which is preliminary data.</text>
</comment>
<proteinExistence type="predicted"/>
<reference evidence="2" key="1">
    <citation type="submission" date="2020-05" db="EMBL/GenBank/DDBJ databases">
        <title>Chitinophaga laudate sp. nov., isolated from a tropical peat swamp.</title>
        <authorList>
            <person name="Goh C.B.S."/>
            <person name="Lee M.S."/>
            <person name="Parimannan S."/>
            <person name="Pasbakhsh P."/>
            <person name="Yule C.M."/>
            <person name="Rajandas H."/>
            <person name="Loke S."/>
            <person name="Croft L."/>
            <person name="Tan J.B.L."/>
        </authorList>
    </citation>
    <scope>NUCLEOTIDE SEQUENCE</scope>
    <source>
        <strain evidence="2">Mgbs1</strain>
    </source>
</reference>
<dbReference type="InterPro" id="IPR006186">
    <property type="entry name" value="Ser/Thr-sp_prot-phosphatase"/>
</dbReference>
<dbReference type="GO" id="GO:0008803">
    <property type="term" value="F:bis(5'-nucleosyl)-tetraphosphatase (symmetrical) activity"/>
    <property type="evidence" value="ECO:0007669"/>
    <property type="project" value="TreeGrafter"/>
</dbReference>
<dbReference type="PRINTS" id="PR00114">
    <property type="entry name" value="STPHPHTASE"/>
</dbReference>
<evidence type="ECO:0000313" key="2">
    <source>
        <dbReference type="EMBL" id="NSL90720.1"/>
    </source>
</evidence>
<protein>
    <submittedName>
        <fullName evidence="2">Serine/threonine protein phosphatase</fullName>
    </submittedName>
</protein>
<dbReference type="InterPro" id="IPR029052">
    <property type="entry name" value="Metallo-depent_PP-like"/>
</dbReference>
<dbReference type="SUPFAM" id="SSF56300">
    <property type="entry name" value="Metallo-dependent phosphatases"/>
    <property type="match status" value="1"/>
</dbReference>
<feature type="domain" description="Calcineurin-like phosphoesterase" evidence="1">
    <location>
        <begin position="5"/>
        <end position="138"/>
    </location>
</feature>
<dbReference type="GO" id="GO:0005737">
    <property type="term" value="C:cytoplasm"/>
    <property type="evidence" value="ECO:0007669"/>
    <property type="project" value="TreeGrafter"/>
</dbReference>
<name>A0A3S1D4K8_9BACT</name>
<evidence type="ECO:0000313" key="3">
    <source>
        <dbReference type="Proteomes" id="UP000281028"/>
    </source>
</evidence>
<accession>A0A3S1D4K8</accession>
<dbReference type="Gene3D" id="3.60.21.10">
    <property type="match status" value="1"/>
</dbReference>
<dbReference type="PANTHER" id="PTHR42850">
    <property type="entry name" value="METALLOPHOSPHOESTERASE"/>
    <property type="match status" value="1"/>
</dbReference>
<dbReference type="InterPro" id="IPR050126">
    <property type="entry name" value="Ap4A_hydrolase"/>
</dbReference>
<dbReference type="GO" id="GO:0016791">
    <property type="term" value="F:phosphatase activity"/>
    <property type="evidence" value="ECO:0007669"/>
    <property type="project" value="TreeGrafter"/>
</dbReference>
<dbReference type="RefSeq" id="WP_127035738.1">
    <property type="nucleotide sequence ID" value="NZ_JAABOK010000006.1"/>
</dbReference>
<dbReference type="Proteomes" id="UP000281028">
    <property type="component" value="Unassembled WGS sequence"/>
</dbReference>
<dbReference type="GO" id="GO:0110154">
    <property type="term" value="P:RNA decapping"/>
    <property type="evidence" value="ECO:0007669"/>
    <property type="project" value="TreeGrafter"/>
</dbReference>
<dbReference type="AlphaFoldDB" id="A0A3S1D4K8"/>
<sequence>MSATYVIGDMHGALKALQQLIERISPEKDDRFIFLGDYVDGWSESAQLISWLMELEKQYTCIFIKGNHDAWCEAWLAGEQPVQSWLQHGGTATAASYKHLSGKEKLHHLAFFNRMLNYYEDDHRRLFIHAGFASLHGPSHERFQAMHYWDRTLWELAMCMDKRLKKDSRCYPKRLLLYDEIYIGHTPTLNYDETMPMNAVNVFNIDTGAAFTGRISAMNIETKEVWQSDVVQMLYPDEKGRNN</sequence>
<organism evidence="2 3">
    <name type="scientific">Chitinophaga solisilvae</name>
    <dbReference type="NCBI Taxonomy" id="1233460"/>
    <lineage>
        <taxon>Bacteria</taxon>
        <taxon>Pseudomonadati</taxon>
        <taxon>Bacteroidota</taxon>
        <taxon>Chitinophagia</taxon>
        <taxon>Chitinophagales</taxon>
        <taxon>Chitinophagaceae</taxon>
        <taxon>Chitinophaga</taxon>
    </lineage>
</organism>
<evidence type="ECO:0000259" key="1">
    <source>
        <dbReference type="Pfam" id="PF00149"/>
    </source>
</evidence>
<gene>
    <name evidence="2" type="ORF">ECE50_028110</name>
</gene>
<dbReference type="EMBL" id="RIAR02000001">
    <property type="protein sequence ID" value="NSL90720.1"/>
    <property type="molecule type" value="Genomic_DNA"/>
</dbReference>
<dbReference type="InterPro" id="IPR004843">
    <property type="entry name" value="Calcineurin-like_PHP"/>
</dbReference>
<dbReference type="PANTHER" id="PTHR42850:SF4">
    <property type="entry name" value="ZINC-DEPENDENT ENDOPOLYPHOSPHATASE"/>
    <property type="match status" value="1"/>
</dbReference>